<keyword evidence="2" id="KW-0378">Hydrolase</keyword>
<evidence type="ECO:0000259" key="10">
    <source>
        <dbReference type="PROSITE" id="PS51195"/>
    </source>
</evidence>
<dbReference type="GO" id="GO:0016787">
    <property type="term" value="F:hydrolase activity"/>
    <property type="evidence" value="ECO:0007669"/>
    <property type="project" value="UniProtKB-KW"/>
</dbReference>
<dbReference type="Proteomes" id="UP000192907">
    <property type="component" value="Unassembled WGS sequence"/>
</dbReference>
<dbReference type="InterPro" id="IPR014014">
    <property type="entry name" value="RNA_helicase_DEAD_Q_motif"/>
</dbReference>
<evidence type="ECO:0000259" key="8">
    <source>
        <dbReference type="PROSITE" id="PS51192"/>
    </source>
</evidence>
<dbReference type="SMART" id="SM00487">
    <property type="entry name" value="DEXDc"/>
    <property type="match status" value="1"/>
</dbReference>
<dbReference type="InterPro" id="IPR027417">
    <property type="entry name" value="P-loop_NTPase"/>
</dbReference>
<accession>A0A1Y6C7P8</accession>
<reference evidence="12" key="1">
    <citation type="submission" date="2017-04" db="EMBL/GenBank/DDBJ databases">
        <authorList>
            <person name="Varghese N."/>
            <person name="Submissions S."/>
        </authorList>
    </citation>
    <scope>NUCLEOTIDE SEQUENCE [LARGE SCALE GENOMIC DNA]</scope>
    <source>
        <strain evidence="12">RKEM611</strain>
    </source>
</reference>
<gene>
    <name evidence="11" type="ORF">SAMN06296036_11563</name>
</gene>
<evidence type="ECO:0000259" key="9">
    <source>
        <dbReference type="PROSITE" id="PS51194"/>
    </source>
</evidence>
<dbReference type="InterPro" id="IPR050079">
    <property type="entry name" value="DEAD_box_RNA_helicase"/>
</dbReference>
<dbReference type="SMART" id="SM00490">
    <property type="entry name" value="HELICc"/>
    <property type="match status" value="1"/>
</dbReference>
<dbReference type="GO" id="GO:0005829">
    <property type="term" value="C:cytosol"/>
    <property type="evidence" value="ECO:0007669"/>
    <property type="project" value="TreeGrafter"/>
</dbReference>
<feature type="compositionally biased region" description="Basic and acidic residues" evidence="7">
    <location>
        <begin position="458"/>
        <end position="474"/>
    </location>
</feature>
<protein>
    <submittedName>
        <fullName evidence="11">ATP-dependent RNA helicase DeaD</fullName>
    </submittedName>
</protein>
<feature type="compositionally biased region" description="Polar residues" evidence="7">
    <location>
        <begin position="531"/>
        <end position="541"/>
    </location>
</feature>
<evidence type="ECO:0000256" key="3">
    <source>
        <dbReference type="ARBA" id="ARBA00022806"/>
    </source>
</evidence>
<keyword evidence="1" id="KW-0547">Nucleotide-binding</keyword>
<dbReference type="Gene3D" id="3.40.50.300">
    <property type="entry name" value="P-loop containing nucleotide triphosphate hydrolases"/>
    <property type="match status" value="2"/>
</dbReference>
<evidence type="ECO:0000256" key="4">
    <source>
        <dbReference type="ARBA" id="ARBA00022840"/>
    </source>
</evidence>
<feature type="domain" description="DEAD-box RNA helicase Q" evidence="10">
    <location>
        <begin position="22"/>
        <end position="50"/>
    </location>
</feature>
<dbReference type="PROSITE" id="PS51194">
    <property type="entry name" value="HELICASE_CTER"/>
    <property type="match status" value="1"/>
</dbReference>
<dbReference type="PROSITE" id="PS51192">
    <property type="entry name" value="HELICASE_ATP_BIND_1"/>
    <property type="match status" value="1"/>
</dbReference>
<dbReference type="EMBL" id="FWZT01000015">
    <property type="protein sequence ID" value="SMF49303.1"/>
    <property type="molecule type" value="Genomic_DNA"/>
</dbReference>
<dbReference type="PANTHER" id="PTHR47959:SF13">
    <property type="entry name" value="ATP-DEPENDENT RNA HELICASE RHLE"/>
    <property type="match status" value="1"/>
</dbReference>
<feature type="region of interest" description="Disordered" evidence="7">
    <location>
        <begin position="457"/>
        <end position="541"/>
    </location>
</feature>
<evidence type="ECO:0000256" key="2">
    <source>
        <dbReference type="ARBA" id="ARBA00022801"/>
    </source>
</evidence>
<sequence length="541" mass="60744">MQQALTELAAVRQRKKYMTQELTFATLGLSQDIVENLESIGFKTPTPIQAKSIPELLNGGRDILGLAQTGTGKTASFSLPIIETINPDLPRVQALILAPTRELAKQICEEIYRLKGQRNLKICSIYGGSSYDRQIRTLKQGAQIVVGTPGRVIDLLDRKALRVDDLQYVVLDEADDMLNMGFIDDIETILSFAPENRRMLLFSATMPPQLNRIVDRYMKEKIEINLRPKELTTALTEQIYYEVYDSDKQEALERVIHANPDFYGIVFCHTKVETDEVNHLLIKAGFSSEALHGDISQNQREKIVHRFKNRKLQILVATDVAARGVDIKALTHVVNYSLPSHPESYVHRIGRTGRAGEKGMAISLVSPKERHRLRSIQHVAKGKIEKQTPPSVQSIIKAQKEKIHAKLAGALDSLQNSSEEGRFEHYFTLSENILQDVPPNQAIAALLQIGFGTSLSEGDYRPLKAPRPERRYDRNNSQGGRYGDRRRRSNDGFSGGRYGEGRRSYRGGSQGGGSRKGGQNRYDQRPRRYNSDNPSYGSGSN</sequence>
<dbReference type="STRING" id="1513793.SAMN06296036_11563"/>
<proteinExistence type="inferred from homology"/>
<dbReference type="CDD" id="cd00268">
    <property type="entry name" value="DEADc"/>
    <property type="match status" value="1"/>
</dbReference>
<dbReference type="GO" id="GO:0003676">
    <property type="term" value="F:nucleic acid binding"/>
    <property type="evidence" value="ECO:0007669"/>
    <property type="project" value="InterPro"/>
</dbReference>
<dbReference type="GO" id="GO:0005524">
    <property type="term" value="F:ATP binding"/>
    <property type="evidence" value="ECO:0007669"/>
    <property type="project" value="UniProtKB-KW"/>
</dbReference>
<evidence type="ECO:0000256" key="5">
    <source>
        <dbReference type="ARBA" id="ARBA00038437"/>
    </source>
</evidence>
<dbReference type="GO" id="GO:0003724">
    <property type="term" value="F:RNA helicase activity"/>
    <property type="evidence" value="ECO:0007669"/>
    <property type="project" value="InterPro"/>
</dbReference>
<dbReference type="AlphaFoldDB" id="A0A1Y6C7P8"/>
<dbReference type="PANTHER" id="PTHR47959">
    <property type="entry name" value="ATP-DEPENDENT RNA HELICASE RHLE-RELATED"/>
    <property type="match status" value="1"/>
</dbReference>
<evidence type="ECO:0000313" key="12">
    <source>
        <dbReference type="Proteomes" id="UP000192907"/>
    </source>
</evidence>
<feature type="short sequence motif" description="Q motif" evidence="6">
    <location>
        <begin position="22"/>
        <end position="50"/>
    </location>
</feature>
<keyword evidence="12" id="KW-1185">Reference proteome</keyword>
<comment type="similarity">
    <text evidence="5">Belongs to the DEAD box helicase family.</text>
</comment>
<evidence type="ECO:0000313" key="11">
    <source>
        <dbReference type="EMBL" id="SMF49303.1"/>
    </source>
</evidence>
<dbReference type="CDD" id="cd18787">
    <property type="entry name" value="SF2_C_DEAD"/>
    <property type="match status" value="1"/>
</dbReference>
<dbReference type="OrthoDB" id="9805696at2"/>
<dbReference type="InterPro" id="IPR014001">
    <property type="entry name" value="Helicase_ATP-bd"/>
</dbReference>
<dbReference type="Pfam" id="PF00271">
    <property type="entry name" value="Helicase_C"/>
    <property type="match status" value="1"/>
</dbReference>
<name>A0A1Y6C7P8_9BACT</name>
<dbReference type="InterPro" id="IPR011545">
    <property type="entry name" value="DEAD/DEAH_box_helicase_dom"/>
</dbReference>
<dbReference type="SUPFAM" id="SSF52540">
    <property type="entry name" value="P-loop containing nucleoside triphosphate hydrolases"/>
    <property type="match status" value="1"/>
</dbReference>
<feature type="domain" description="Helicase ATP-binding" evidence="8">
    <location>
        <begin position="54"/>
        <end position="224"/>
    </location>
</feature>
<organism evidence="11 12">
    <name type="scientific">Pseudobacteriovorax antillogorgiicola</name>
    <dbReference type="NCBI Taxonomy" id="1513793"/>
    <lineage>
        <taxon>Bacteria</taxon>
        <taxon>Pseudomonadati</taxon>
        <taxon>Bdellovibrionota</taxon>
        <taxon>Oligoflexia</taxon>
        <taxon>Oligoflexales</taxon>
        <taxon>Pseudobacteriovoracaceae</taxon>
        <taxon>Pseudobacteriovorax</taxon>
    </lineage>
</organism>
<dbReference type="Pfam" id="PF00270">
    <property type="entry name" value="DEAD"/>
    <property type="match status" value="1"/>
</dbReference>
<dbReference type="InterPro" id="IPR001650">
    <property type="entry name" value="Helicase_C-like"/>
</dbReference>
<dbReference type="InterPro" id="IPR044742">
    <property type="entry name" value="DEAD/DEAH_RhlB"/>
</dbReference>
<evidence type="ECO:0000256" key="1">
    <source>
        <dbReference type="ARBA" id="ARBA00022741"/>
    </source>
</evidence>
<keyword evidence="4" id="KW-0067">ATP-binding</keyword>
<evidence type="ECO:0000256" key="7">
    <source>
        <dbReference type="SAM" id="MobiDB-lite"/>
    </source>
</evidence>
<keyword evidence="3 11" id="KW-0347">Helicase</keyword>
<dbReference type="PROSITE" id="PS51195">
    <property type="entry name" value="Q_MOTIF"/>
    <property type="match status" value="1"/>
</dbReference>
<feature type="domain" description="Helicase C-terminal" evidence="9">
    <location>
        <begin position="235"/>
        <end position="396"/>
    </location>
</feature>
<evidence type="ECO:0000256" key="6">
    <source>
        <dbReference type="PROSITE-ProRule" id="PRU00552"/>
    </source>
</evidence>